<dbReference type="PRINTS" id="PR01243">
    <property type="entry name" value="NUCDPKINASE"/>
</dbReference>
<evidence type="ECO:0000256" key="7">
    <source>
        <dbReference type="ARBA" id="ARBA00022777"/>
    </source>
</evidence>
<accession>A0ABU5L9X9</accession>
<dbReference type="PANTHER" id="PTHR46161">
    <property type="entry name" value="NUCLEOSIDE DIPHOSPHATE KINASE"/>
    <property type="match status" value="1"/>
</dbReference>
<dbReference type="Pfam" id="PF00334">
    <property type="entry name" value="NDK"/>
    <property type="match status" value="1"/>
</dbReference>
<dbReference type="SUPFAM" id="SSF54919">
    <property type="entry name" value="Nucleoside diphosphate kinase, NDK"/>
    <property type="match status" value="1"/>
</dbReference>
<keyword evidence="4 13" id="KW-0808">Transferase</keyword>
<evidence type="ECO:0000256" key="11">
    <source>
        <dbReference type="PROSITE-ProRule" id="PRU00706"/>
    </source>
</evidence>
<evidence type="ECO:0000256" key="6">
    <source>
        <dbReference type="ARBA" id="ARBA00022741"/>
    </source>
</evidence>
<keyword evidence="3" id="KW-0597">Phosphoprotein</keyword>
<gene>
    <name evidence="15" type="ORF">Cyrtocomes_01092</name>
</gene>
<keyword evidence="2" id="KW-0963">Cytoplasm</keyword>
<evidence type="ECO:0000256" key="8">
    <source>
        <dbReference type="ARBA" id="ARBA00022840"/>
    </source>
</evidence>
<dbReference type="InterPro" id="IPR036850">
    <property type="entry name" value="NDK-like_dom_sf"/>
</dbReference>
<feature type="binding site" evidence="11">
    <location>
        <position position="57"/>
    </location>
    <ligand>
        <name>ATP</name>
        <dbReference type="ChEBI" id="CHEBI:30616"/>
    </ligand>
</feature>
<comment type="catalytic activity">
    <reaction evidence="13">
        <text>a 2'-deoxyribonucleoside 5'-diphosphate + ATP = a 2'-deoxyribonucleoside 5'-triphosphate + ADP</text>
        <dbReference type="Rhea" id="RHEA:44640"/>
        <dbReference type="ChEBI" id="CHEBI:30616"/>
        <dbReference type="ChEBI" id="CHEBI:61560"/>
        <dbReference type="ChEBI" id="CHEBI:73316"/>
        <dbReference type="ChEBI" id="CHEBI:456216"/>
        <dbReference type="EC" id="2.7.4.6"/>
    </reaction>
</comment>
<evidence type="ECO:0000256" key="5">
    <source>
        <dbReference type="ARBA" id="ARBA00022723"/>
    </source>
</evidence>
<evidence type="ECO:0000313" key="16">
    <source>
        <dbReference type="Proteomes" id="UP001293791"/>
    </source>
</evidence>
<dbReference type="PROSITE" id="PS00469">
    <property type="entry name" value="NDPK"/>
    <property type="match status" value="1"/>
</dbReference>
<evidence type="ECO:0000256" key="4">
    <source>
        <dbReference type="ARBA" id="ARBA00022679"/>
    </source>
</evidence>
<keyword evidence="6 13" id="KW-0547">Nucleotide-binding</keyword>
<feature type="active site" description="Pros-phosphohistidine intermediate" evidence="11">
    <location>
        <position position="115"/>
    </location>
</feature>
<evidence type="ECO:0000256" key="2">
    <source>
        <dbReference type="ARBA" id="ARBA00022490"/>
    </source>
</evidence>
<dbReference type="CDD" id="cd04413">
    <property type="entry name" value="NDPk_I"/>
    <property type="match status" value="1"/>
</dbReference>
<feature type="binding site" evidence="11">
    <location>
        <position position="91"/>
    </location>
    <ligand>
        <name>ATP</name>
        <dbReference type="ChEBI" id="CHEBI:30616"/>
    </ligand>
</feature>
<name>A0ABU5L9X9_9RICK</name>
<dbReference type="SMART" id="SM00562">
    <property type="entry name" value="NDK"/>
    <property type="match status" value="1"/>
</dbReference>
<evidence type="ECO:0000256" key="13">
    <source>
        <dbReference type="RuleBase" id="RU004013"/>
    </source>
</evidence>
<evidence type="ECO:0000256" key="1">
    <source>
        <dbReference type="ARBA" id="ARBA00008142"/>
    </source>
</evidence>
<comment type="similarity">
    <text evidence="1 11 12">Belongs to the NDK family.</text>
</comment>
<dbReference type="InterPro" id="IPR023005">
    <property type="entry name" value="Nucleoside_diP_kinase_AS"/>
</dbReference>
<dbReference type="EC" id="2.7.4.6" evidence="13"/>
<dbReference type="NCBIfam" id="NF001908">
    <property type="entry name" value="PRK00668.1"/>
    <property type="match status" value="1"/>
</dbReference>
<keyword evidence="9" id="KW-0460">Magnesium</keyword>
<dbReference type="Proteomes" id="UP001293791">
    <property type="component" value="Unassembled WGS sequence"/>
</dbReference>
<dbReference type="RefSeq" id="WP_322498147.1">
    <property type="nucleotide sequence ID" value="NZ_JARGYT010000091.1"/>
</dbReference>
<dbReference type="EMBL" id="JARGYT010000091">
    <property type="protein sequence ID" value="MDZ5762700.1"/>
    <property type="molecule type" value="Genomic_DNA"/>
</dbReference>
<feature type="binding site" evidence="11">
    <location>
        <position position="9"/>
    </location>
    <ligand>
        <name>ATP</name>
        <dbReference type="ChEBI" id="CHEBI:30616"/>
    </ligand>
</feature>
<evidence type="ECO:0000256" key="10">
    <source>
        <dbReference type="ARBA" id="ARBA00023080"/>
    </source>
</evidence>
<keyword evidence="7 13" id="KW-0418">Kinase</keyword>
<feature type="binding site" evidence="11">
    <location>
        <position position="102"/>
    </location>
    <ligand>
        <name>ATP</name>
        <dbReference type="ChEBI" id="CHEBI:30616"/>
    </ligand>
</feature>
<keyword evidence="5" id="KW-0479">Metal-binding</keyword>
<dbReference type="Gene3D" id="3.30.70.141">
    <property type="entry name" value="Nucleoside diphosphate kinase-like domain"/>
    <property type="match status" value="1"/>
</dbReference>
<dbReference type="InterPro" id="IPR001564">
    <property type="entry name" value="Nucleoside_diP_kinase"/>
</dbReference>
<reference evidence="15 16" key="1">
    <citation type="submission" date="2023-02" db="EMBL/GenBank/DDBJ databases">
        <title>Host association and intracellularity evolved multiple times independently in the Rickettsiales.</title>
        <authorList>
            <person name="Castelli M."/>
            <person name="Nardi T."/>
            <person name="Gammuto L."/>
            <person name="Bellinzona G."/>
            <person name="Sabaneyeva E."/>
            <person name="Potekhin A."/>
            <person name="Serra V."/>
            <person name="Petroni G."/>
            <person name="Sassera D."/>
        </authorList>
    </citation>
    <scope>NUCLEOTIDE SEQUENCE [LARGE SCALE GENOMIC DNA]</scope>
    <source>
        <strain evidence="15 16">BOD18</strain>
    </source>
</reference>
<feature type="domain" description="Nucleoside diphosphate kinase-like" evidence="14">
    <location>
        <begin position="1"/>
        <end position="132"/>
    </location>
</feature>
<organism evidence="15 16">
    <name type="scientific">Candidatus Cyrtobacter comes</name>
    <dbReference type="NCBI Taxonomy" id="675776"/>
    <lineage>
        <taxon>Bacteria</taxon>
        <taxon>Pseudomonadati</taxon>
        <taxon>Pseudomonadota</taxon>
        <taxon>Alphaproteobacteria</taxon>
        <taxon>Rickettsiales</taxon>
        <taxon>Candidatus Midichloriaceae</taxon>
        <taxon>Candidatus Cyrtobacter</taxon>
    </lineage>
</organism>
<sequence>MERTLCIIKPDAFKYGYVSGIEAEIKNAGFNVVKSLEKRLSEQEAREFYAEHGSRSFFPSLVNYMTSGSVLICVLEHVDGIKKFRELMGATNPIDAKDGTIRKKYGTSIDENAIHGSDSKDAAQREIKFFFG</sequence>
<dbReference type="PANTHER" id="PTHR46161:SF3">
    <property type="entry name" value="NUCLEOSIDE DIPHOSPHATE KINASE DDB_G0292928-RELATED"/>
    <property type="match status" value="1"/>
</dbReference>
<comment type="caution">
    <text evidence="15">The sequence shown here is derived from an EMBL/GenBank/DDBJ whole genome shotgun (WGS) entry which is preliminary data.</text>
</comment>
<evidence type="ECO:0000256" key="9">
    <source>
        <dbReference type="ARBA" id="ARBA00022842"/>
    </source>
</evidence>
<keyword evidence="10" id="KW-0546">Nucleotide metabolism</keyword>
<evidence type="ECO:0000259" key="14">
    <source>
        <dbReference type="SMART" id="SM00562"/>
    </source>
</evidence>
<dbReference type="InterPro" id="IPR034907">
    <property type="entry name" value="NDK-like_dom"/>
</dbReference>
<keyword evidence="16" id="KW-1185">Reference proteome</keyword>
<dbReference type="GO" id="GO:0016301">
    <property type="term" value="F:kinase activity"/>
    <property type="evidence" value="ECO:0007669"/>
    <property type="project" value="UniProtKB-KW"/>
</dbReference>
<evidence type="ECO:0000313" key="15">
    <source>
        <dbReference type="EMBL" id="MDZ5762700.1"/>
    </source>
</evidence>
<evidence type="ECO:0000256" key="3">
    <source>
        <dbReference type="ARBA" id="ARBA00022553"/>
    </source>
</evidence>
<feature type="binding site" evidence="11">
    <location>
        <position position="85"/>
    </location>
    <ligand>
        <name>ATP</name>
        <dbReference type="ChEBI" id="CHEBI:30616"/>
    </ligand>
</feature>
<keyword evidence="8 13" id="KW-0067">ATP-binding</keyword>
<proteinExistence type="inferred from homology"/>
<protein>
    <recommendedName>
        <fullName evidence="13">Nucleoside diphosphate kinase</fullName>
        <ecNumber evidence="13">2.7.4.6</ecNumber>
    </recommendedName>
</protein>
<evidence type="ECO:0000256" key="12">
    <source>
        <dbReference type="RuleBase" id="RU004011"/>
    </source>
</evidence>
<dbReference type="PROSITE" id="PS51374">
    <property type="entry name" value="NDPK_LIKE"/>
    <property type="match status" value="1"/>
</dbReference>
<feature type="binding site" evidence="11">
    <location>
        <position position="112"/>
    </location>
    <ligand>
        <name>ATP</name>
        <dbReference type="ChEBI" id="CHEBI:30616"/>
    </ligand>
</feature>